<feature type="non-terminal residue" evidence="2">
    <location>
        <position position="301"/>
    </location>
</feature>
<dbReference type="AlphaFoldDB" id="A0AA36D394"/>
<evidence type="ECO:0000313" key="3">
    <source>
        <dbReference type="Proteomes" id="UP001177023"/>
    </source>
</evidence>
<dbReference type="SUPFAM" id="SSF54695">
    <property type="entry name" value="POZ domain"/>
    <property type="match status" value="1"/>
</dbReference>
<comment type="caution">
    <text evidence="2">The sequence shown here is derived from an EMBL/GenBank/DDBJ whole genome shotgun (WGS) entry which is preliminary data.</text>
</comment>
<sequence>MSSGAADRELVEPTTSFEVPAAEDYVRLNVGGALYQTSMQTLNKRDTMLKTMFSGRIPIRRDTEGWVLIDRSGRHFGLILDFLRDGTIPLPNCRYEVEQIMNEAAYYLVQDLVQHCSNWIAARRGSSTKLPTLCYIPSISTKEEAETIVNHTTKPVIKFMINRHNNKYSYTVQSDDNILRNLELFDRLCIKFHDRIVFVKDLGSESAEVCQWKFYGKGVLRAEVSCTSIVYATDKKQTKVEFPDSKIYDEAMCILRYEDPSLCGRCGGDCMPSHSHISHPIKKPYILVAQPTHSNQTPGIP</sequence>
<dbReference type="PROSITE" id="PS50097">
    <property type="entry name" value="BTB"/>
    <property type="match status" value="1"/>
</dbReference>
<dbReference type="PANTHER" id="PTHR11145">
    <property type="entry name" value="BTB/POZ DOMAIN-CONTAINING ADAPTER FOR CUL3-MEDIATED RHOA DEGRADATION PROTEIN FAMILY MEMBER"/>
    <property type="match status" value="1"/>
</dbReference>
<evidence type="ECO:0000259" key="1">
    <source>
        <dbReference type="PROSITE" id="PS50097"/>
    </source>
</evidence>
<protein>
    <recommendedName>
        <fullName evidence="1">BTB domain-containing protein</fullName>
    </recommendedName>
</protein>
<proteinExistence type="predicted"/>
<dbReference type="SMART" id="SM00225">
    <property type="entry name" value="BTB"/>
    <property type="match status" value="1"/>
</dbReference>
<dbReference type="InterPro" id="IPR000210">
    <property type="entry name" value="BTB/POZ_dom"/>
</dbReference>
<dbReference type="GO" id="GO:0051260">
    <property type="term" value="P:protein homooligomerization"/>
    <property type="evidence" value="ECO:0007669"/>
    <property type="project" value="InterPro"/>
</dbReference>
<name>A0AA36D394_9BILA</name>
<dbReference type="PANTHER" id="PTHR11145:SF8">
    <property type="entry name" value="RE57120P"/>
    <property type="match status" value="1"/>
</dbReference>
<accession>A0AA36D394</accession>
<reference evidence="2" key="1">
    <citation type="submission" date="2023-06" db="EMBL/GenBank/DDBJ databases">
        <authorList>
            <person name="Delattre M."/>
        </authorList>
    </citation>
    <scope>NUCLEOTIDE SEQUENCE</scope>
    <source>
        <strain evidence="2">AF72</strain>
    </source>
</reference>
<dbReference type="Pfam" id="PF02214">
    <property type="entry name" value="BTB_2"/>
    <property type="match status" value="1"/>
</dbReference>
<dbReference type="InterPro" id="IPR003131">
    <property type="entry name" value="T1-type_BTB"/>
</dbReference>
<evidence type="ECO:0000313" key="2">
    <source>
        <dbReference type="EMBL" id="CAJ0579099.1"/>
    </source>
</evidence>
<dbReference type="Gene3D" id="3.30.710.10">
    <property type="entry name" value="Potassium Channel Kv1.1, Chain A"/>
    <property type="match status" value="1"/>
</dbReference>
<organism evidence="2 3">
    <name type="scientific">Mesorhabditis spiculigera</name>
    <dbReference type="NCBI Taxonomy" id="96644"/>
    <lineage>
        <taxon>Eukaryota</taxon>
        <taxon>Metazoa</taxon>
        <taxon>Ecdysozoa</taxon>
        <taxon>Nematoda</taxon>
        <taxon>Chromadorea</taxon>
        <taxon>Rhabditida</taxon>
        <taxon>Rhabditina</taxon>
        <taxon>Rhabditomorpha</taxon>
        <taxon>Rhabditoidea</taxon>
        <taxon>Rhabditidae</taxon>
        <taxon>Mesorhabditinae</taxon>
        <taxon>Mesorhabditis</taxon>
    </lineage>
</organism>
<gene>
    <name evidence="2" type="ORF">MSPICULIGERA_LOCUS17330</name>
</gene>
<dbReference type="EMBL" id="CATQJA010002655">
    <property type="protein sequence ID" value="CAJ0579099.1"/>
    <property type="molecule type" value="Genomic_DNA"/>
</dbReference>
<dbReference type="InterPro" id="IPR011333">
    <property type="entry name" value="SKP1/BTB/POZ_sf"/>
</dbReference>
<dbReference type="InterPro" id="IPR045068">
    <property type="entry name" value="BACURD1-3"/>
</dbReference>
<keyword evidence="3" id="KW-1185">Reference proteome</keyword>
<dbReference type="FunFam" id="3.30.710.10:FF:000046">
    <property type="entry name" value="BTB/POZ domain-containing protein KCTD7 isoform X1"/>
    <property type="match status" value="1"/>
</dbReference>
<dbReference type="Proteomes" id="UP001177023">
    <property type="component" value="Unassembled WGS sequence"/>
</dbReference>
<feature type="domain" description="BTB" evidence="1">
    <location>
        <begin position="24"/>
        <end position="92"/>
    </location>
</feature>